<gene>
    <name evidence="6" type="primary">LOC100214612</name>
</gene>
<evidence type="ECO:0000256" key="2">
    <source>
        <dbReference type="ARBA" id="ARBA00022737"/>
    </source>
</evidence>
<dbReference type="PANTHER" id="PTHR19848:SF8">
    <property type="entry name" value="F-BOX AND WD REPEAT DOMAIN CONTAINING 7"/>
    <property type="match status" value="1"/>
</dbReference>
<evidence type="ECO:0000313" key="6">
    <source>
        <dbReference type="RefSeq" id="XP_065661271.1"/>
    </source>
</evidence>
<reference evidence="6" key="1">
    <citation type="submission" date="2025-08" db="UniProtKB">
        <authorList>
            <consortium name="RefSeq"/>
        </authorList>
    </citation>
    <scope>IDENTIFICATION</scope>
</reference>
<evidence type="ECO:0000256" key="3">
    <source>
        <dbReference type="PROSITE-ProRule" id="PRU00221"/>
    </source>
</evidence>
<dbReference type="Gene3D" id="1.20.1280.50">
    <property type="match status" value="1"/>
</dbReference>
<evidence type="ECO:0000313" key="5">
    <source>
        <dbReference type="Proteomes" id="UP001652625"/>
    </source>
</evidence>
<dbReference type="GeneID" id="100214612"/>
<feature type="repeat" description="WD" evidence="3">
    <location>
        <begin position="517"/>
        <end position="549"/>
    </location>
</feature>
<proteinExistence type="predicted"/>
<keyword evidence="5" id="KW-1185">Reference proteome</keyword>
<sequence length="741" mass="84978">MLAQSTKESTKTILVKKNLSELFQNISRKHYFIKMFIKECPSEILEILSTILEPVLHRDYETVAIEELKNQLLSNFHLNFYGVCNKKSILKNNTSNDGLKKHIVFSNEYLYKQGLASLACFEYNKIKEYFSWNSKMETFLKIISKSEVFDLIYLTNIIQHYLKKRKSMLPDKFLIQCFQLLDQTDLLSVSQVCKHWESLVLHAQNKKCHTKRLYKFANQKNICEYLFQITNIFDTDKKIELLSNNQLKNLDVACNIDSDNTEEKSSKNNIYIDNLVQSLKQVEHDEDKEPHGKTEFSTAVNEPYKAQPSKSSECIIVLQTKKKPKSLKKYSKNAYDVRTNYSEDLINHIKSDDDVRLSQLLNKTSIKHQDSLKTKLMHKFTEVTINGLKSLKYVRELEAHTDAVLCVQFDAKRVITGSKDMSVRLWDIRSGKNFFKLTGHQGGVRCLQFDDLYIVTGSWDTTVMIWDVSNLSHIKTLTIHTGCVSCLEIYGDILITGSHDKSICIVQRHTWCLLKTLSGHTDPISGLSILSKNYLLTSSHDKSVILWDIVLFKFIRRFTHPTSSLLCVKFCGNLVIAGALNGTIAFWNLFSGSLEGVVSAHEGPVHSICLCGERFFSAGGDSYVKEWDLVTCLCIRKFCGHNGAVYCVRASTQRVVTSSEDRTVRVWDLVHKIPNVGEASEYKNNTIIQSKIINECELLNLSFSARVGIQMKYYKSYRITHAASNVTRERPTGLGPRHKWF</sequence>
<feature type="domain" description="F-box" evidence="4">
    <location>
        <begin position="163"/>
        <end position="217"/>
    </location>
</feature>
<dbReference type="SUPFAM" id="SSF50978">
    <property type="entry name" value="WD40 repeat-like"/>
    <property type="match status" value="1"/>
</dbReference>
<dbReference type="InterPro" id="IPR019775">
    <property type="entry name" value="WD40_repeat_CS"/>
</dbReference>
<dbReference type="Pfam" id="PF12937">
    <property type="entry name" value="F-box-like"/>
    <property type="match status" value="1"/>
</dbReference>
<dbReference type="Gene3D" id="2.130.10.10">
    <property type="entry name" value="YVTN repeat-like/Quinoprotein amine dehydrogenase"/>
    <property type="match status" value="2"/>
</dbReference>
<dbReference type="PROSITE" id="PS00678">
    <property type="entry name" value="WD_REPEATS_1"/>
    <property type="match status" value="4"/>
</dbReference>
<dbReference type="InterPro" id="IPR015943">
    <property type="entry name" value="WD40/YVTN_repeat-like_dom_sf"/>
</dbReference>
<dbReference type="Pfam" id="PF00400">
    <property type="entry name" value="WD40"/>
    <property type="match status" value="5"/>
</dbReference>
<feature type="repeat" description="WD" evidence="3">
    <location>
        <begin position="397"/>
        <end position="436"/>
    </location>
</feature>
<dbReference type="CDD" id="cd00200">
    <property type="entry name" value="WD40"/>
    <property type="match status" value="1"/>
</dbReference>
<dbReference type="SMART" id="SM00320">
    <property type="entry name" value="WD40"/>
    <property type="match status" value="7"/>
</dbReference>
<keyword evidence="1 3" id="KW-0853">WD repeat</keyword>
<dbReference type="InterPro" id="IPR036047">
    <property type="entry name" value="F-box-like_dom_sf"/>
</dbReference>
<keyword evidence="2" id="KW-0677">Repeat</keyword>
<dbReference type="SUPFAM" id="SSF81383">
    <property type="entry name" value="F-box domain"/>
    <property type="match status" value="1"/>
</dbReference>
<feature type="repeat" description="WD" evidence="3">
    <location>
        <begin position="638"/>
        <end position="669"/>
    </location>
</feature>
<dbReference type="InterPro" id="IPR036322">
    <property type="entry name" value="WD40_repeat_dom_sf"/>
</dbReference>
<dbReference type="Proteomes" id="UP001652625">
    <property type="component" value="Chromosome 09"/>
</dbReference>
<dbReference type="SMART" id="SM00256">
    <property type="entry name" value="FBOX"/>
    <property type="match status" value="1"/>
</dbReference>
<dbReference type="PROSITE" id="PS50082">
    <property type="entry name" value="WD_REPEATS_2"/>
    <property type="match status" value="4"/>
</dbReference>
<dbReference type="PANTHER" id="PTHR19848">
    <property type="entry name" value="WD40 REPEAT PROTEIN"/>
    <property type="match status" value="1"/>
</dbReference>
<feature type="repeat" description="WD" evidence="3">
    <location>
        <begin position="437"/>
        <end position="476"/>
    </location>
</feature>
<dbReference type="RefSeq" id="XP_065661271.1">
    <property type="nucleotide sequence ID" value="XM_065805199.1"/>
</dbReference>
<dbReference type="InterPro" id="IPR001680">
    <property type="entry name" value="WD40_rpt"/>
</dbReference>
<accession>A0ABM4CHR0</accession>
<dbReference type="PRINTS" id="PR00320">
    <property type="entry name" value="GPROTEINBRPT"/>
</dbReference>
<name>A0ABM4CHR0_HYDVU</name>
<evidence type="ECO:0000259" key="4">
    <source>
        <dbReference type="PROSITE" id="PS50181"/>
    </source>
</evidence>
<dbReference type="PROSITE" id="PS50294">
    <property type="entry name" value="WD_REPEATS_REGION"/>
    <property type="match status" value="4"/>
</dbReference>
<evidence type="ECO:0000256" key="1">
    <source>
        <dbReference type="ARBA" id="ARBA00022574"/>
    </source>
</evidence>
<dbReference type="InterPro" id="IPR020472">
    <property type="entry name" value="WD40_PAC1"/>
</dbReference>
<protein>
    <submittedName>
        <fullName evidence="6">Uncharacterized protein LOC100214612 isoform X3</fullName>
    </submittedName>
</protein>
<dbReference type="PROSITE" id="PS50181">
    <property type="entry name" value="FBOX"/>
    <property type="match status" value="1"/>
</dbReference>
<organism evidence="5 6">
    <name type="scientific">Hydra vulgaris</name>
    <name type="common">Hydra</name>
    <name type="synonym">Hydra attenuata</name>
    <dbReference type="NCBI Taxonomy" id="6087"/>
    <lineage>
        <taxon>Eukaryota</taxon>
        <taxon>Metazoa</taxon>
        <taxon>Cnidaria</taxon>
        <taxon>Hydrozoa</taxon>
        <taxon>Hydroidolina</taxon>
        <taxon>Anthoathecata</taxon>
        <taxon>Aplanulata</taxon>
        <taxon>Hydridae</taxon>
        <taxon>Hydra</taxon>
    </lineage>
</organism>
<dbReference type="InterPro" id="IPR001810">
    <property type="entry name" value="F-box_dom"/>
</dbReference>